<dbReference type="PANTHER" id="PTHR43537">
    <property type="entry name" value="TRANSCRIPTIONAL REGULATOR, GNTR FAMILY"/>
    <property type="match status" value="1"/>
</dbReference>
<dbReference type="Gene3D" id="1.20.120.530">
    <property type="entry name" value="GntR ligand-binding domain-like"/>
    <property type="match status" value="1"/>
</dbReference>
<dbReference type="SMART" id="SM00345">
    <property type="entry name" value="HTH_GNTR"/>
    <property type="match status" value="1"/>
</dbReference>
<evidence type="ECO:0000256" key="3">
    <source>
        <dbReference type="ARBA" id="ARBA00023163"/>
    </source>
</evidence>
<evidence type="ECO:0000313" key="6">
    <source>
        <dbReference type="EMBL" id="TDP81926.1"/>
    </source>
</evidence>
<organism evidence="6 7">
    <name type="scientific">Oharaeibacter diazotrophicus</name>
    <dbReference type="NCBI Taxonomy" id="1920512"/>
    <lineage>
        <taxon>Bacteria</taxon>
        <taxon>Pseudomonadati</taxon>
        <taxon>Pseudomonadota</taxon>
        <taxon>Alphaproteobacteria</taxon>
        <taxon>Hyphomicrobiales</taxon>
        <taxon>Pleomorphomonadaceae</taxon>
        <taxon>Oharaeibacter</taxon>
    </lineage>
</organism>
<comment type="caution">
    <text evidence="6">The sequence shown here is derived from an EMBL/GenBank/DDBJ whole genome shotgun (WGS) entry which is preliminary data.</text>
</comment>
<dbReference type="SUPFAM" id="SSF48008">
    <property type="entry name" value="GntR ligand-binding domain-like"/>
    <property type="match status" value="1"/>
</dbReference>
<dbReference type="SUPFAM" id="SSF46785">
    <property type="entry name" value="Winged helix' DNA-binding domain"/>
    <property type="match status" value="1"/>
</dbReference>
<dbReference type="Pfam" id="PF07729">
    <property type="entry name" value="FCD"/>
    <property type="match status" value="1"/>
</dbReference>
<dbReference type="Gene3D" id="1.10.10.10">
    <property type="entry name" value="Winged helix-like DNA-binding domain superfamily/Winged helix DNA-binding domain"/>
    <property type="match status" value="1"/>
</dbReference>
<keyword evidence="3" id="KW-0804">Transcription</keyword>
<evidence type="ECO:0000256" key="4">
    <source>
        <dbReference type="SAM" id="MobiDB-lite"/>
    </source>
</evidence>
<dbReference type="InterPro" id="IPR011711">
    <property type="entry name" value="GntR_C"/>
</dbReference>
<name>A0A4R6R8L6_9HYPH</name>
<dbReference type="Pfam" id="PF00392">
    <property type="entry name" value="GntR"/>
    <property type="match status" value="1"/>
</dbReference>
<feature type="domain" description="HTH gntR-type" evidence="5">
    <location>
        <begin position="16"/>
        <end position="82"/>
    </location>
</feature>
<dbReference type="PANTHER" id="PTHR43537:SF24">
    <property type="entry name" value="GLUCONATE OPERON TRANSCRIPTIONAL REPRESSOR"/>
    <property type="match status" value="1"/>
</dbReference>
<evidence type="ECO:0000256" key="1">
    <source>
        <dbReference type="ARBA" id="ARBA00023015"/>
    </source>
</evidence>
<feature type="region of interest" description="Disordered" evidence="4">
    <location>
        <begin position="219"/>
        <end position="242"/>
    </location>
</feature>
<dbReference type="PROSITE" id="PS50949">
    <property type="entry name" value="HTH_GNTR"/>
    <property type="match status" value="1"/>
</dbReference>
<keyword evidence="2" id="KW-0238">DNA-binding</keyword>
<dbReference type="GO" id="GO:0003700">
    <property type="term" value="F:DNA-binding transcription factor activity"/>
    <property type="evidence" value="ECO:0007669"/>
    <property type="project" value="InterPro"/>
</dbReference>
<dbReference type="AlphaFoldDB" id="A0A4R6R8L6"/>
<dbReference type="OrthoDB" id="7846328at2"/>
<dbReference type="EMBL" id="SNXY01000011">
    <property type="protein sequence ID" value="TDP81926.1"/>
    <property type="molecule type" value="Genomic_DNA"/>
</dbReference>
<evidence type="ECO:0000256" key="2">
    <source>
        <dbReference type="ARBA" id="ARBA00023125"/>
    </source>
</evidence>
<evidence type="ECO:0000313" key="7">
    <source>
        <dbReference type="Proteomes" id="UP000294547"/>
    </source>
</evidence>
<dbReference type="RefSeq" id="WP_126540512.1">
    <property type="nucleotide sequence ID" value="NZ_BSPM01000002.1"/>
</dbReference>
<dbReference type="InterPro" id="IPR000524">
    <property type="entry name" value="Tscrpt_reg_HTH_GntR"/>
</dbReference>
<dbReference type="SMART" id="SM00895">
    <property type="entry name" value="FCD"/>
    <property type="match status" value="1"/>
</dbReference>
<dbReference type="GO" id="GO:0003677">
    <property type="term" value="F:DNA binding"/>
    <property type="evidence" value="ECO:0007669"/>
    <property type="project" value="UniProtKB-KW"/>
</dbReference>
<keyword evidence="7" id="KW-1185">Reference proteome</keyword>
<dbReference type="CDD" id="cd07377">
    <property type="entry name" value="WHTH_GntR"/>
    <property type="match status" value="1"/>
</dbReference>
<dbReference type="InterPro" id="IPR008920">
    <property type="entry name" value="TF_FadR/GntR_C"/>
</dbReference>
<dbReference type="InterPro" id="IPR036390">
    <property type="entry name" value="WH_DNA-bd_sf"/>
</dbReference>
<proteinExistence type="predicted"/>
<keyword evidence="1" id="KW-0805">Transcription regulation</keyword>
<gene>
    <name evidence="6" type="ORF">EDD54_4186</name>
</gene>
<evidence type="ECO:0000259" key="5">
    <source>
        <dbReference type="PROSITE" id="PS50949"/>
    </source>
</evidence>
<accession>A0A4R6R8L6</accession>
<reference evidence="6 7" key="1">
    <citation type="submission" date="2019-03" db="EMBL/GenBank/DDBJ databases">
        <title>Genomic Encyclopedia of Type Strains, Phase IV (KMG-IV): sequencing the most valuable type-strain genomes for metagenomic binning, comparative biology and taxonomic classification.</title>
        <authorList>
            <person name="Goeker M."/>
        </authorList>
    </citation>
    <scope>NUCLEOTIDE SEQUENCE [LARGE SCALE GENOMIC DNA]</scope>
    <source>
        <strain evidence="6 7">DSM 102969</strain>
    </source>
</reference>
<dbReference type="Proteomes" id="UP000294547">
    <property type="component" value="Unassembled WGS sequence"/>
</dbReference>
<dbReference type="InterPro" id="IPR036388">
    <property type="entry name" value="WH-like_DNA-bd_sf"/>
</dbReference>
<protein>
    <submittedName>
        <fullName evidence="6">GntR family transcriptional regulator</fullName>
    </submittedName>
</protein>
<dbReference type="PRINTS" id="PR00035">
    <property type="entry name" value="HTHGNTR"/>
</dbReference>
<sequence>MDADVIPVEPIAREAAPLRRRLVAAIADLIGRGALAPGDRLVEKDLCTRFAVSRTVLREALRELESAGLVEPGVRGLVVGRISRREAENVYAVRAALEALTAREFCARADAAARARLADAAAAIGAACAAGDGAAVLAAKRAFYDALADGADNPVAREMLARLHARTGLLRARSLARPGRLAASAAEIAALAAALAAGDADRAGALTAAHVAAAAAAALAPDDADPPGIGRPEPTFDKEMGQ</sequence>